<dbReference type="InterPro" id="IPR006311">
    <property type="entry name" value="TAT_signal"/>
</dbReference>
<keyword evidence="3" id="KW-1185">Reference proteome</keyword>
<feature type="region of interest" description="Disordered" evidence="1">
    <location>
        <begin position="148"/>
        <end position="190"/>
    </location>
</feature>
<dbReference type="PROSITE" id="PS51257">
    <property type="entry name" value="PROKAR_LIPOPROTEIN"/>
    <property type="match status" value="1"/>
</dbReference>
<dbReference type="AlphaFoldDB" id="A0A2A5QSC8"/>
<feature type="compositionally biased region" description="Acidic residues" evidence="1">
    <location>
        <begin position="178"/>
        <end position="190"/>
    </location>
</feature>
<protein>
    <submittedName>
        <fullName evidence="2">Uncharacterized protein</fullName>
    </submittedName>
</protein>
<evidence type="ECO:0000313" key="2">
    <source>
        <dbReference type="EMBL" id="PCR89748.1"/>
    </source>
</evidence>
<organism evidence="2 3">
    <name type="scientific">Natrinema ejinorense</name>
    <dbReference type="NCBI Taxonomy" id="373386"/>
    <lineage>
        <taxon>Archaea</taxon>
        <taxon>Methanobacteriati</taxon>
        <taxon>Methanobacteriota</taxon>
        <taxon>Stenosarchaea group</taxon>
        <taxon>Halobacteria</taxon>
        <taxon>Halobacteriales</taxon>
        <taxon>Natrialbaceae</taxon>
        <taxon>Natrinema</taxon>
    </lineage>
</organism>
<dbReference type="OrthoDB" id="187751at2157"/>
<dbReference type="RefSeq" id="WP_097378694.1">
    <property type="nucleotide sequence ID" value="NZ_NXNI01000001.1"/>
</dbReference>
<name>A0A2A5QSC8_9EURY</name>
<evidence type="ECO:0000313" key="3">
    <source>
        <dbReference type="Proteomes" id="UP000219689"/>
    </source>
</evidence>
<reference evidence="2 3" key="1">
    <citation type="submission" date="2017-09" db="EMBL/GenBank/DDBJ databases">
        <title>Genome sequences of Natrinema ejinorence JCM 13890T.</title>
        <authorList>
            <person name="Roh S.W."/>
            <person name="Kim Y.B."/>
            <person name="Kim J.Y."/>
        </authorList>
    </citation>
    <scope>NUCLEOTIDE SEQUENCE [LARGE SCALE GENOMIC DNA]</scope>
    <source>
        <strain evidence="2 3">JCM 13890</strain>
    </source>
</reference>
<sequence>MSNHPTRRGVLALAGTATAASLAGCSQLDSLSQSGGGSNDAVTLAVTPAQAELAALESEIRSEIENETLSEREAAQEFRDGRAELTAEATTAVEESAGSDLTIEESAPEYGLLRATGTDTAIMETLRSGDVRGIYPGEQYDLIIQQRQQEEQRRAMLEEQQQAQDADNATGDAGTENATDDSGTENETDG</sequence>
<feature type="compositionally biased region" description="Basic and acidic residues" evidence="1">
    <location>
        <begin position="148"/>
        <end position="157"/>
    </location>
</feature>
<evidence type="ECO:0000256" key="1">
    <source>
        <dbReference type="SAM" id="MobiDB-lite"/>
    </source>
</evidence>
<comment type="caution">
    <text evidence="2">The sequence shown here is derived from an EMBL/GenBank/DDBJ whole genome shotgun (WGS) entry which is preliminary data.</text>
</comment>
<gene>
    <name evidence="2" type="ORF">CP557_03890</name>
</gene>
<dbReference type="Proteomes" id="UP000219689">
    <property type="component" value="Unassembled WGS sequence"/>
</dbReference>
<accession>A0A2A5QSC8</accession>
<dbReference type="EMBL" id="NXNI01000001">
    <property type="protein sequence ID" value="PCR89748.1"/>
    <property type="molecule type" value="Genomic_DNA"/>
</dbReference>
<proteinExistence type="predicted"/>
<dbReference type="PROSITE" id="PS51318">
    <property type="entry name" value="TAT"/>
    <property type="match status" value="1"/>
</dbReference>
<feature type="compositionally biased region" description="Low complexity" evidence="1">
    <location>
        <begin position="158"/>
        <end position="176"/>
    </location>
</feature>